<organism evidence="3">
    <name type="scientific">Hydra vulgaris</name>
    <name type="common">Hydra</name>
    <name type="synonym">Hydra attenuata</name>
    <dbReference type="NCBI Taxonomy" id="6087"/>
    <lineage>
        <taxon>Eukaryota</taxon>
        <taxon>Metazoa</taxon>
        <taxon>Cnidaria</taxon>
        <taxon>Hydrozoa</taxon>
        <taxon>Hydroidolina</taxon>
        <taxon>Anthoathecata</taxon>
        <taxon>Aplanulata</taxon>
        <taxon>Hydridae</taxon>
        <taxon>Hydra</taxon>
    </lineage>
</organism>
<proteinExistence type="evidence at transcript level"/>
<reference evidence="3" key="1">
    <citation type="journal article" date="2013" name="Genome Biol. Evol.">
        <title>Punctuated emergences of genetic and phenotypic innovations in eumetazoan, bilaterian, euteleostome, and hominidae ancestors.</title>
        <authorList>
            <person name="Wenger Y."/>
            <person name="Galliot B."/>
        </authorList>
    </citation>
    <scope>NUCLEOTIDE SEQUENCE</scope>
    <source>
        <tissue evidence="3">Whole animals</tissue>
    </source>
</reference>
<protein>
    <recommendedName>
        <fullName evidence="2">TIP41-like protein</fullName>
    </recommendedName>
</protein>
<dbReference type="PANTHER" id="PTHR21021:SF16">
    <property type="entry name" value="TIP41-LIKE PROTEIN"/>
    <property type="match status" value="1"/>
</dbReference>
<dbReference type="InterPro" id="IPR051330">
    <property type="entry name" value="Phosphatase_reg/MetRdx"/>
</dbReference>
<dbReference type="EMBL" id="HAAD01005532">
    <property type="protein sequence ID" value="CDG71764.1"/>
    <property type="molecule type" value="mRNA"/>
</dbReference>
<dbReference type="AlphaFoldDB" id="T2MI27"/>
<evidence type="ECO:0000256" key="2">
    <source>
        <dbReference type="ARBA" id="ARBA00018951"/>
    </source>
</evidence>
<accession>T2MI27</accession>
<evidence type="ECO:0000256" key="1">
    <source>
        <dbReference type="ARBA" id="ARBA00006658"/>
    </source>
</evidence>
<dbReference type="PANTHER" id="PTHR21021">
    <property type="entry name" value="GAF/PUTATIVE CYTOSKELETAL PROTEIN"/>
    <property type="match status" value="1"/>
</dbReference>
<dbReference type="OrthoDB" id="10253878at2759"/>
<dbReference type="InterPro" id="IPR007303">
    <property type="entry name" value="TIP41-like"/>
</dbReference>
<comment type="similarity">
    <text evidence="1">Belongs to the TIP41 family.</text>
</comment>
<dbReference type="Pfam" id="PF04176">
    <property type="entry name" value="TIP41"/>
    <property type="match status" value="1"/>
</dbReference>
<gene>
    <name evidence="3" type="primary">TIPRL</name>
</gene>
<dbReference type="GO" id="GO:0031929">
    <property type="term" value="P:TOR signaling"/>
    <property type="evidence" value="ECO:0007669"/>
    <property type="project" value="TreeGrafter"/>
</dbReference>
<dbReference type="GO" id="GO:0005829">
    <property type="term" value="C:cytosol"/>
    <property type="evidence" value="ECO:0007669"/>
    <property type="project" value="TreeGrafter"/>
</dbReference>
<name>T2MI27_HYDVU</name>
<evidence type="ECO:0000313" key="3">
    <source>
        <dbReference type="EMBL" id="CDG71764.1"/>
    </source>
</evidence>
<dbReference type="OMA" id="DMILFED"/>
<sequence length="246" mass="28479">MASKPKEERISFGQWNIIAQKGPILSSSDSDRISNELNLPSLPEMVFGETFLQINHDDGFSICFNALDALKLVDNKNDLLKVGVAEEWRKYRADNEFIDDIVNPFDWTFTTNYMGTLVPSHQNKIVATEERINLEKLRQRESIAFYQDLLLFEDELADHGMVTLSVKIRVMPSSFFALQRFFLRVDGVIIRMNDTRLYYEMGNNFILREYSSREKKIKDIPNPLLDPSELAEQLDLVSETVCKLEL</sequence>